<protein>
    <recommendedName>
        <fullName evidence="1">HTH IS21-type domain-containing protein</fullName>
    </recommendedName>
</protein>
<proteinExistence type="predicted"/>
<dbReference type="PROSITE" id="PS50531">
    <property type="entry name" value="HTH_IS21"/>
    <property type="match status" value="1"/>
</dbReference>
<dbReference type="AlphaFoldDB" id="A0A3B0W3U8"/>
<sequence>MKVRRRILVENQSIRAVSRETGLSRNTIRKYCRDDSPPKYERKVPTALHVLKDYEGQLTQWFDADLKRPNREKRTVQKLFEKRLTIYAVTAFLLY</sequence>
<evidence type="ECO:0000259" key="1">
    <source>
        <dbReference type="PROSITE" id="PS50531"/>
    </source>
</evidence>
<feature type="domain" description="HTH IS21-type" evidence="1">
    <location>
        <begin position="1"/>
        <end position="62"/>
    </location>
</feature>
<gene>
    <name evidence="2" type="ORF">MNBD_GAMMA06-100</name>
</gene>
<evidence type="ECO:0000313" key="2">
    <source>
        <dbReference type="EMBL" id="VAW50558.1"/>
    </source>
</evidence>
<organism evidence="2">
    <name type="scientific">hydrothermal vent metagenome</name>
    <dbReference type="NCBI Taxonomy" id="652676"/>
    <lineage>
        <taxon>unclassified sequences</taxon>
        <taxon>metagenomes</taxon>
        <taxon>ecological metagenomes</taxon>
    </lineage>
</organism>
<dbReference type="InterPro" id="IPR017894">
    <property type="entry name" value="HTH_IS21_transposase_type"/>
</dbReference>
<dbReference type="EMBL" id="UOFD01000016">
    <property type="protein sequence ID" value="VAW50558.1"/>
    <property type="molecule type" value="Genomic_DNA"/>
</dbReference>
<name>A0A3B0W3U8_9ZZZZ</name>
<reference evidence="2" key="1">
    <citation type="submission" date="2018-06" db="EMBL/GenBank/DDBJ databases">
        <authorList>
            <person name="Zhirakovskaya E."/>
        </authorList>
    </citation>
    <scope>NUCLEOTIDE SEQUENCE</scope>
</reference>
<accession>A0A3B0W3U8</accession>